<proteinExistence type="predicted"/>
<dbReference type="GO" id="GO:0003677">
    <property type="term" value="F:DNA binding"/>
    <property type="evidence" value="ECO:0007669"/>
    <property type="project" value="UniProtKB-UniRule"/>
</dbReference>
<dbReference type="InterPro" id="IPR009057">
    <property type="entry name" value="Homeodomain-like_sf"/>
</dbReference>
<dbReference type="PANTHER" id="PTHR43479:SF11">
    <property type="entry name" value="ACREF_ENVCD OPERON REPRESSOR-RELATED"/>
    <property type="match status" value="1"/>
</dbReference>
<dbReference type="PANTHER" id="PTHR43479">
    <property type="entry name" value="ACREF/ENVCD OPERON REPRESSOR-RELATED"/>
    <property type="match status" value="1"/>
</dbReference>
<dbReference type="InterPro" id="IPR050624">
    <property type="entry name" value="HTH-type_Tx_Regulator"/>
</dbReference>
<accession>A0A7W7VE50</accession>
<keyword evidence="5" id="KW-1185">Reference proteome</keyword>
<dbReference type="Gene3D" id="1.10.357.10">
    <property type="entry name" value="Tetracycline Repressor, domain 2"/>
    <property type="match status" value="1"/>
</dbReference>
<dbReference type="EMBL" id="JACHJQ010000003">
    <property type="protein sequence ID" value="MBB4906852.1"/>
    <property type="molecule type" value="Genomic_DNA"/>
</dbReference>
<evidence type="ECO:0000313" key="5">
    <source>
        <dbReference type="Proteomes" id="UP000520767"/>
    </source>
</evidence>
<dbReference type="InterPro" id="IPR001647">
    <property type="entry name" value="HTH_TetR"/>
</dbReference>
<keyword evidence="1 2" id="KW-0238">DNA-binding</keyword>
<evidence type="ECO:0000256" key="1">
    <source>
        <dbReference type="ARBA" id="ARBA00023125"/>
    </source>
</evidence>
<feature type="DNA-binding region" description="H-T-H motif" evidence="2">
    <location>
        <begin position="37"/>
        <end position="56"/>
    </location>
</feature>
<gene>
    <name evidence="4" type="ORF">FHR82_003072</name>
</gene>
<dbReference type="PROSITE" id="PS50977">
    <property type="entry name" value="HTH_TETR_2"/>
    <property type="match status" value="1"/>
</dbReference>
<dbReference type="SUPFAM" id="SSF46689">
    <property type="entry name" value="Homeodomain-like"/>
    <property type="match status" value="1"/>
</dbReference>
<name>A0A7W7VE50_9PSEU</name>
<evidence type="ECO:0000259" key="3">
    <source>
        <dbReference type="PROSITE" id="PS50977"/>
    </source>
</evidence>
<dbReference type="RefSeq" id="WP_184811002.1">
    <property type="nucleotide sequence ID" value="NZ_JACHJQ010000003.1"/>
</dbReference>
<dbReference type="InterPro" id="IPR036271">
    <property type="entry name" value="Tet_transcr_reg_TetR-rel_C_sf"/>
</dbReference>
<dbReference type="AlphaFoldDB" id="A0A7W7VE50"/>
<sequence length="209" mass="23165">MKTYGGASPAERTAKRRAALCEAALDLLAEGGWERVTVRGVCVRAKLNDRYFYESFRDPESLLLTVREQVTAQAFAVVGTAIADTEPDPEVRVRAVIEALVGFFTEDPRRGHVLVQSQATEELRKARQVSIRAMARLVADQGAAMLGAQAPPEQDRELAALTLVHGTLELFASWLRGELDVTREHLVDFLVAMVHTTEELAAALRRQRR</sequence>
<protein>
    <submittedName>
        <fullName evidence="4">AcrR family transcriptional regulator</fullName>
    </submittedName>
</protein>
<dbReference type="SUPFAM" id="SSF48498">
    <property type="entry name" value="Tetracyclin repressor-like, C-terminal domain"/>
    <property type="match status" value="1"/>
</dbReference>
<dbReference type="Proteomes" id="UP000520767">
    <property type="component" value="Unassembled WGS sequence"/>
</dbReference>
<dbReference type="Pfam" id="PF00440">
    <property type="entry name" value="TetR_N"/>
    <property type="match status" value="1"/>
</dbReference>
<comment type="caution">
    <text evidence="4">The sequence shown here is derived from an EMBL/GenBank/DDBJ whole genome shotgun (WGS) entry which is preliminary data.</text>
</comment>
<feature type="domain" description="HTH tetR-type" evidence="3">
    <location>
        <begin position="14"/>
        <end position="74"/>
    </location>
</feature>
<evidence type="ECO:0000313" key="4">
    <source>
        <dbReference type="EMBL" id="MBB4906852.1"/>
    </source>
</evidence>
<evidence type="ECO:0000256" key="2">
    <source>
        <dbReference type="PROSITE-ProRule" id="PRU00335"/>
    </source>
</evidence>
<reference evidence="4 5" key="1">
    <citation type="submission" date="2020-08" db="EMBL/GenBank/DDBJ databases">
        <title>Genomic Encyclopedia of Type Strains, Phase III (KMG-III): the genomes of soil and plant-associated and newly described type strains.</title>
        <authorList>
            <person name="Whitman W."/>
        </authorList>
    </citation>
    <scope>NUCLEOTIDE SEQUENCE [LARGE SCALE GENOMIC DNA]</scope>
    <source>
        <strain evidence="4 5">CECT 8960</strain>
    </source>
</reference>
<organism evidence="4 5">
    <name type="scientific">Actinophytocola algeriensis</name>
    <dbReference type="NCBI Taxonomy" id="1768010"/>
    <lineage>
        <taxon>Bacteria</taxon>
        <taxon>Bacillati</taxon>
        <taxon>Actinomycetota</taxon>
        <taxon>Actinomycetes</taxon>
        <taxon>Pseudonocardiales</taxon>
        <taxon>Pseudonocardiaceae</taxon>
    </lineage>
</organism>